<dbReference type="InterPro" id="IPR038740">
    <property type="entry name" value="BioF2-like_GNAT_dom"/>
</dbReference>
<evidence type="ECO:0000313" key="2">
    <source>
        <dbReference type="EMBL" id="WFU64535.1"/>
    </source>
</evidence>
<name>A0ABY8JG24_9BRAD</name>
<gene>
    <name evidence="2" type="ORF">QA636_02945</name>
</gene>
<organism evidence="2 3">
    <name type="scientific">Bradyrhizobium brasilense</name>
    <dbReference type="NCBI Taxonomy" id="1419277"/>
    <lineage>
        <taxon>Bacteria</taxon>
        <taxon>Pseudomonadati</taxon>
        <taxon>Pseudomonadota</taxon>
        <taxon>Alphaproteobacteria</taxon>
        <taxon>Hyphomicrobiales</taxon>
        <taxon>Nitrobacteraceae</taxon>
        <taxon>Bradyrhizobium</taxon>
    </lineage>
</organism>
<dbReference type="EMBL" id="CP121646">
    <property type="protein sequence ID" value="WFU64535.1"/>
    <property type="molecule type" value="Genomic_DNA"/>
</dbReference>
<keyword evidence="3" id="KW-1185">Reference proteome</keyword>
<feature type="domain" description="BioF2-like acetyltransferase" evidence="1">
    <location>
        <begin position="221"/>
        <end position="365"/>
    </location>
</feature>
<dbReference type="Proteomes" id="UP001221546">
    <property type="component" value="Chromosome"/>
</dbReference>
<dbReference type="Gene3D" id="3.40.630.30">
    <property type="match status" value="1"/>
</dbReference>
<sequence length="422" mass="46654">MTSHPSSDLARTLQLDPSVFPSHRAFSPLALERESMPETVTDVSLDALESIAWLESSWKELEARVTHSFFLSWLWIGTWVRHIPDGARPHVLVARSSGKIVGLAIICRRRAWSLGPHARTRWLLNETGDTRFDRLFIEYNGILAEQSDAIISAGLNALTSRLHRSDQLVLSGIDPDLEATASRAAGRAGLVTEVKKADAALWVDFAPVRQRGGDYRATLGRSTRQAVNRAMRLYAERGPVELRIMETTTEALAAFELLGDFHRSRWGRRGAFANPGFRPFHEELIARGVPTGAVRISRTLVGNETIGVVYNFVHDGRVLNYQSGFLYESDSRLKPGLVSHVLAIEDSIARGESGYDFLAGGGGHKSHLANREQAMAWIAVGRDSPERHIEAKLRSAKRMLRTIATNLPKKTAALYSVFGAGS</sequence>
<evidence type="ECO:0000313" key="3">
    <source>
        <dbReference type="Proteomes" id="UP001221546"/>
    </source>
</evidence>
<dbReference type="SUPFAM" id="SSF55729">
    <property type="entry name" value="Acyl-CoA N-acyltransferases (Nat)"/>
    <property type="match status" value="1"/>
</dbReference>
<dbReference type="Pfam" id="PF13480">
    <property type="entry name" value="Acetyltransf_6"/>
    <property type="match status" value="1"/>
</dbReference>
<evidence type="ECO:0000259" key="1">
    <source>
        <dbReference type="Pfam" id="PF13480"/>
    </source>
</evidence>
<reference evidence="2 3" key="1">
    <citation type="submission" date="2023-04" db="EMBL/GenBank/DDBJ databases">
        <title>Australian commercial rhizobial inoculants.</title>
        <authorList>
            <person name="Kohlmeier M.G."/>
            <person name="O'Hara G.W."/>
            <person name="Colombi E."/>
            <person name="Ramsay J.P."/>
            <person name="Terpolilli J."/>
        </authorList>
    </citation>
    <scope>NUCLEOTIDE SEQUENCE [LARGE SCALE GENOMIC DNA]</scope>
    <source>
        <strain evidence="2 3">CB627</strain>
    </source>
</reference>
<dbReference type="RefSeq" id="WP_244559023.1">
    <property type="nucleotide sequence ID" value="NZ_CP121646.1"/>
</dbReference>
<keyword evidence="2" id="KW-0012">Acyltransferase</keyword>
<dbReference type="GO" id="GO:0016746">
    <property type="term" value="F:acyltransferase activity"/>
    <property type="evidence" value="ECO:0007669"/>
    <property type="project" value="UniProtKB-KW"/>
</dbReference>
<dbReference type="EC" id="2.3.1.-" evidence="2"/>
<proteinExistence type="predicted"/>
<accession>A0ABY8JG24</accession>
<dbReference type="InterPro" id="IPR016181">
    <property type="entry name" value="Acyl_CoA_acyltransferase"/>
</dbReference>
<keyword evidence="2" id="KW-0808">Transferase</keyword>
<protein>
    <submittedName>
        <fullName evidence="2">GNAT family N-acetyltransferase</fullName>
        <ecNumber evidence="2">2.3.1.-</ecNumber>
    </submittedName>
</protein>